<evidence type="ECO:0000313" key="3">
    <source>
        <dbReference type="Proteomes" id="UP000178240"/>
    </source>
</evidence>
<name>A0A1G1XZQ0_9BACT</name>
<accession>A0A1G1XZQ0</accession>
<sequence>MRWLYILTLIALTLSFTPSILAHSGQDGELVKSAEATAVYVVQNGLRYVFPDLKTYQSWYGNDFSAVKTVSKEELMGYQLKGNVTHKPGALIKIQTDPKVYEVTDDQGSMMAIQDEAEAVIKFGVDWAKLIVDVPDAFFVNYAIVTAPPPAEEPTPTSTPPTVPLTFDQTPAEPSKESTNLIRLTNNQLSDKILDIEWNDSIYGVLWLQNDDLYYTYILASTLNFGPPVKLNASEVKALAGQITWDGSYFAVAWTGQNGDQTNLYFSKLGIDGQIWVNQKKITTVDADSGVSITDNNDAKYAVAWDKSLTANADAKEIFFTNLDDVGVITSAIFQVSSSDAKQSRQPKVLWNNADYGLFWQDQRDGNAEIYYSRLDTSGSELTQDTRITNNESETFSPAITWDGTTYGLGFYDGRAGGGYYFNRVYSNGTKILTLDAKLASLTNSADNGIDITYLNNFYYLAAAHKTTSPKPDDGTEIYLIQVVEGGDVRLETRLTYNPWQASSPAIVESDDSFGIIWADGRATCTDCSLAEPKRDEFYFLKMDD</sequence>
<gene>
    <name evidence="2" type="ORF">A2744_02585</name>
</gene>
<evidence type="ECO:0008006" key="4">
    <source>
        <dbReference type="Google" id="ProtNLM"/>
    </source>
</evidence>
<protein>
    <recommendedName>
        <fullName evidence="4">DUF5050 domain-containing protein</fullName>
    </recommendedName>
</protein>
<keyword evidence="1" id="KW-0732">Signal</keyword>
<comment type="caution">
    <text evidence="2">The sequence shown here is derived from an EMBL/GenBank/DDBJ whole genome shotgun (WGS) entry which is preliminary data.</text>
</comment>
<evidence type="ECO:0000256" key="1">
    <source>
        <dbReference type="SAM" id="SignalP"/>
    </source>
</evidence>
<proteinExistence type="predicted"/>
<feature type="signal peptide" evidence="1">
    <location>
        <begin position="1"/>
        <end position="22"/>
    </location>
</feature>
<dbReference type="AlphaFoldDB" id="A0A1G1XZQ0"/>
<organism evidence="2 3">
    <name type="scientific">Candidatus Buchananbacteria bacterium RIFCSPHIGHO2_01_FULL_44_11</name>
    <dbReference type="NCBI Taxonomy" id="1797535"/>
    <lineage>
        <taxon>Bacteria</taxon>
        <taxon>Candidatus Buchananiibacteriota</taxon>
    </lineage>
</organism>
<evidence type="ECO:0000313" key="2">
    <source>
        <dbReference type="EMBL" id="OGY45583.1"/>
    </source>
</evidence>
<feature type="chain" id="PRO_5009581442" description="DUF5050 domain-containing protein" evidence="1">
    <location>
        <begin position="23"/>
        <end position="545"/>
    </location>
</feature>
<reference evidence="2 3" key="1">
    <citation type="journal article" date="2016" name="Nat. Commun.">
        <title>Thousands of microbial genomes shed light on interconnected biogeochemical processes in an aquifer system.</title>
        <authorList>
            <person name="Anantharaman K."/>
            <person name="Brown C.T."/>
            <person name="Hug L.A."/>
            <person name="Sharon I."/>
            <person name="Castelle C.J."/>
            <person name="Probst A.J."/>
            <person name="Thomas B.C."/>
            <person name="Singh A."/>
            <person name="Wilkins M.J."/>
            <person name="Karaoz U."/>
            <person name="Brodie E.L."/>
            <person name="Williams K.H."/>
            <person name="Hubbard S.S."/>
            <person name="Banfield J.F."/>
        </authorList>
    </citation>
    <scope>NUCLEOTIDE SEQUENCE [LARGE SCALE GENOMIC DNA]</scope>
</reference>
<dbReference type="Proteomes" id="UP000178240">
    <property type="component" value="Unassembled WGS sequence"/>
</dbReference>
<dbReference type="EMBL" id="MHIE01000018">
    <property type="protein sequence ID" value="OGY45583.1"/>
    <property type="molecule type" value="Genomic_DNA"/>
</dbReference>